<feature type="DNA-binding region" description="H-T-H motif" evidence="4">
    <location>
        <begin position="33"/>
        <end position="52"/>
    </location>
</feature>
<dbReference type="EMBL" id="JBEGDP010000006">
    <property type="protein sequence ID" value="MEQ7847095.1"/>
    <property type="molecule type" value="Genomic_DNA"/>
</dbReference>
<dbReference type="PANTHER" id="PTHR30055">
    <property type="entry name" value="HTH-TYPE TRANSCRIPTIONAL REGULATOR RUTR"/>
    <property type="match status" value="1"/>
</dbReference>
<evidence type="ECO:0000256" key="4">
    <source>
        <dbReference type="PROSITE-ProRule" id="PRU00335"/>
    </source>
</evidence>
<dbReference type="SUPFAM" id="SSF46689">
    <property type="entry name" value="Homeodomain-like"/>
    <property type="match status" value="1"/>
</dbReference>
<sequence>MRTPVQSRSESSADRMLAAALDLLAEGGLAAVTIAAVARRAGTSNGSLYHRFGDRTGLLVAAQARALARIEAATAASFAAADAEPDDDRAVGLLARAALGIFATERAPLRTFLVEGRSDPRLGPPATAATHRLGDTVSGWLVERFATTPEQAGAAWRVLFALGASQALFDDGQVAARPLDGDALGEALARAVLAVVRDRPAG</sequence>
<dbReference type="PRINTS" id="PR00455">
    <property type="entry name" value="HTHTETR"/>
</dbReference>
<keyword evidence="7" id="KW-1185">Reference proteome</keyword>
<evidence type="ECO:0000259" key="5">
    <source>
        <dbReference type="PROSITE" id="PS50977"/>
    </source>
</evidence>
<proteinExistence type="predicted"/>
<evidence type="ECO:0000256" key="2">
    <source>
        <dbReference type="ARBA" id="ARBA00023125"/>
    </source>
</evidence>
<evidence type="ECO:0000256" key="3">
    <source>
        <dbReference type="ARBA" id="ARBA00023163"/>
    </source>
</evidence>
<dbReference type="Gene3D" id="1.10.357.10">
    <property type="entry name" value="Tetracycline Repressor, domain 2"/>
    <property type="match status" value="1"/>
</dbReference>
<name>A0ABV1NX41_9ACTN</name>
<dbReference type="Pfam" id="PF00440">
    <property type="entry name" value="TetR_N"/>
    <property type="match status" value="1"/>
</dbReference>
<comment type="caution">
    <text evidence="6">The sequence shown here is derived from an EMBL/GenBank/DDBJ whole genome shotgun (WGS) entry which is preliminary data.</text>
</comment>
<keyword evidence="3" id="KW-0804">Transcription</keyword>
<dbReference type="RefSeq" id="WP_349804266.1">
    <property type="nucleotide sequence ID" value="NZ_JBEGDP010000006.1"/>
</dbReference>
<accession>A0ABV1NX41</accession>
<feature type="domain" description="HTH tetR-type" evidence="5">
    <location>
        <begin position="10"/>
        <end position="70"/>
    </location>
</feature>
<dbReference type="Proteomes" id="UP001482520">
    <property type="component" value="Unassembled WGS sequence"/>
</dbReference>
<organism evidence="6 7">
    <name type="scientific">Nocardioides kribbensis</name>
    <dbReference type="NCBI Taxonomy" id="305517"/>
    <lineage>
        <taxon>Bacteria</taxon>
        <taxon>Bacillati</taxon>
        <taxon>Actinomycetota</taxon>
        <taxon>Actinomycetes</taxon>
        <taxon>Propionibacteriales</taxon>
        <taxon>Nocardioidaceae</taxon>
        <taxon>Nocardioides</taxon>
    </lineage>
</organism>
<keyword evidence="2 4" id="KW-0238">DNA-binding</keyword>
<dbReference type="PROSITE" id="PS50977">
    <property type="entry name" value="HTH_TETR_2"/>
    <property type="match status" value="1"/>
</dbReference>
<gene>
    <name evidence="6" type="ORF">V6R90_07370</name>
</gene>
<dbReference type="PANTHER" id="PTHR30055:SF234">
    <property type="entry name" value="HTH-TYPE TRANSCRIPTIONAL REGULATOR BETI"/>
    <property type="match status" value="1"/>
</dbReference>
<keyword evidence="1" id="KW-0805">Transcription regulation</keyword>
<dbReference type="InterPro" id="IPR050109">
    <property type="entry name" value="HTH-type_TetR-like_transc_reg"/>
</dbReference>
<evidence type="ECO:0000313" key="6">
    <source>
        <dbReference type="EMBL" id="MEQ7847095.1"/>
    </source>
</evidence>
<protein>
    <submittedName>
        <fullName evidence="6">Helix-turn-helix domain-containing protein</fullName>
    </submittedName>
</protein>
<evidence type="ECO:0000256" key="1">
    <source>
        <dbReference type="ARBA" id="ARBA00023015"/>
    </source>
</evidence>
<dbReference type="InterPro" id="IPR001647">
    <property type="entry name" value="HTH_TetR"/>
</dbReference>
<evidence type="ECO:0000313" key="7">
    <source>
        <dbReference type="Proteomes" id="UP001482520"/>
    </source>
</evidence>
<dbReference type="InterPro" id="IPR009057">
    <property type="entry name" value="Homeodomain-like_sf"/>
</dbReference>
<reference evidence="6 7" key="1">
    <citation type="submission" date="2024-02" db="EMBL/GenBank/DDBJ databases">
        <title>Full genome sequence of Nocardioides kribbensis.</title>
        <authorList>
            <person name="Poletto B.L."/>
            <person name="Silva G."/>
            <person name="Galante D."/>
            <person name="Campos K.R."/>
            <person name="Santos M.B.N."/>
            <person name="Sacchi C.T."/>
        </authorList>
    </citation>
    <scope>NUCLEOTIDE SEQUENCE [LARGE SCALE GENOMIC DNA]</scope>
    <source>
        <strain evidence="6 7">O4R</strain>
    </source>
</reference>